<evidence type="ECO:0000313" key="3">
    <source>
        <dbReference type="Proteomes" id="UP000198211"/>
    </source>
</evidence>
<evidence type="ECO:0000313" key="2">
    <source>
        <dbReference type="EMBL" id="OWZ11523.1"/>
    </source>
</evidence>
<reference evidence="3" key="1">
    <citation type="submission" date="2017-03" db="EMBL/GenBank/DDBJ databases">
        <title>Phytopthora megakarya and P. palmivora, two closely related causual agents of cacao black pod achieved similar genome size and gene model numbers by different mechanisms.</title>
        <authorList>
            <person name="Ali S."/>
            <person name="Shao J."/>
            <person name="Larry D.J."/>
            <person name="Kronmiller B."/>
            <person name="Shen D."/>
            <person name="Strem M.D."/>
            <person name="Melnick R.L."/>
            <person name="Guiltinan M.J."/>
            <person name="Tyler B.M."/>
            <person name="Meinhardt L.W."/>
            <person name="Bailey B.A."/>
        </authorList>
    </citation>
    <scope>NUCLEOTIDE SEQUENCE [LARGE SCALE GENOMIC DNA]</scope>
    <source>
        <strain evidence="3">zdho120</strain>
    </source>
</reference>
<protein>
    <submittedName>
        <fullName evidence="2">Uncharacterized protein</fullName>
    </submittedName>
</protein>
<feature type="transmembrane region" description="Helical" evidence="1">
    <location>
        <begin position="24"/>
        <end position="42"/>
    </location>
</feature>
<dbReference type="OrthoDB" id="167975at2759"/>
<gene>
    <name evidence="2" type="ORF">PHMEG_00015450</name>
</gene>
<name>A0A225W1D7_9STRA</name>
<keyword evidence="1" id="KW-1133">Transmembrane helix</keyword>
<keyword evidence="3" id="KW-1185">Reference proteome</keyword>
<evidence type="ECO:0000256" key="1">
    <source>
        <dbReference type="SAM" id="Phobius"/>
    </source>
</evidence>
<dbReference type="EMBL" id="NBNE01002102">
    <property type="protein sequence ID" value="OWZ11523.1"/>
    <property type="molecule type" value="Genomic_DNA"/>
</dbReference>
<comment type="caution">
    <text evidence="2">The sequence shown here is derived from an EMBL/GenBank/DDBJ whole genome shotgun (WGS) entry which is preliminary data.</text>
</comment>
<proteinExistence type="predicted"/>
<keyword evidence="1" id="KW-0812">Transmembrane</keyword>
<organism evidence="2 3">
    <name type="scientific">Phytophthora megakarya</name>
    <dbReference type="NCBI Taxonomy" id="4795"/>
    <lineage>
        <taxon>Eukaryota</taxon>
        <taxon>Sar</taxon>
        <taxon>Stramenopiles</taxon>
        <taxon>Oomycota</taxon>
        <taxon>Peronosporomycetes</taxon>
        <taxon>Peronosporales</taxon>
        <taxon>Peronosporaceae</taxon>
        <taxon>Phytophthora</taxon>
    </lineage>
</organism>
<accession>A0A225W1D7</accession>
<dbReference type="AlphaFoldDB" id="A0A225W1D7"/>
<dbReference type="Proteomes" id="UP000198211">
    <property type="component" value="Unassembled WGS sequence"/>
</dbReference>
<sequence>MHRVTLTFQGSKTDQLGIATSRTIAISGTSWLCPVTAALALLKEKTLRSNKRQKPVSTKADDMVLTCFVPAARQHSTKQVVVTQP</sequence>
<keyword evidence="1" id="KW-0472">Membrane</keyword>